<proteinExistence type="predicted"/>
<keyword evidence="2" id="KW-1185">Reference proteome</keyword>
<sequence length="58" mass="6757">MPVFTKTYLKMVARLKYDILYVENRSLALDAKILIYTVLIVLKGVGKEVCFNKRFQTT</sequence>
<reference evidence="1" key="1">
    <citation type="submission" date="2021-04" db="EMBL/GenBank/DDBJ databases">
        <authorList>
            <person name="Rodrigo-Torres L."/>
            <person name="Arahal R. D."/>
            <person name="Lucena T."/>
        </authorList>
    </citation>
    <scope>NUCLEOTIDE SEQUENCE</scope>
    <source>
        <strain evidence="1">AS29M-1</strain>
    </source>
</reference>
<dbReference type="KEGG" id="ptan:CRYO30217_02095"/>
<organism evidence="1 2">
    <name type="scientific">Parvicella tangerina</name>
    <dbReference type="NCBI Taxonomy" id="2829795"/>
    <lineage>
        <taxon>Bacteria</taxon>
        <taxon>Pseudomonadati</taxon>
        <taxon>Bacteroidota</taxon>
        <taxon>Flavobacteriia</taxon>
        <taxon>Flavobacteriales</taxon>
        <taxon>Parvicellaceae</taxon>
        <taxon>Parvicella</taxon>
    </lineage>
</organism>
<dbReference type="AlphaFoldDB" id="A0A916JN36"/>
<gene>
    <name evidence="1" type="ORF">CRYO30217_02095</name>
</gene>
<evidence type="ECO:0000313" key="2">
    <source>
        <dbReference type="Proteomes" id="UP000683507"/>
    </source>
</evidence>
<dbReference type="EMBL" id="OU015584">
    <property type="protein sequence ID" value="CAG5083126.1"/>
    <property type="molecule type" value="Genomic_DNA"/>
</dbReference>
<accession>A0A916JN36</accession>
<protein>
    <submittedName>
        <fullName evidence="1">Uncharacterized protein</fullName>
    </submittedName>
</protein>
<evidence type="ECO:0000313" key="1">
    <source>
        <dbReference type="EMBL" id="CAG5083126.1"/>
    </source>
</evidence>
<name>A0A916JN36_9FLAO</name>
<dbReference type="Proteomes" id="UP000683507">
    <property type="component" value="Chromosome"/>
</dbReference>